<evidence type="ECO:0000256" key="1">
    <source>
        <dbReference type="ARBA" id="ARBA00004586"/>
    </source>
</evidence>
<dbReference type="EMBL" id="CAJVPJ010000820">
    <property type="protein sequence ID" value="CAG8558665.1"/>
    <property type="molecule type" value="Genomic_DNA"/>
</dbReference>
<dbReference type="Pfam" id="PF00067">
    <property type="entry name" value="p450"/>
    <property type="match status" value="1"/>
</dbReference>
<keyword evidence="9" id="KW-1133">Transmembrane helix</keyword>
<evidence type="ECO:0000256" key="7">
    <source>
        <dbReference type="PIRSR" id="PIRSR602401-1"/>
    </source>
</evidence>
<dbReference type="AlphaFoldDB" id="A0A9N9FSE9"/>
<sequence length="513" mass="59417">MSTITDIFSFWNAVSIFWIISILYVAKFYYLYFTRTNSLPGPFPLPLVGNLFQILLFAGDISKWVLYCQEKYGDIWETYIGTAKIVWLARADLTEKLMNPSRNSNYFHRTWDNLEYEALGFSSSGIVFNRNKTTWAFNRKMFARAVNSSVFNKRVIELMQTMFVEMEGYLLNLGFDEKEFNFADWIPRLFTDLLFAMTMDKYACTTAMLYNSHNPLKLAPYPEEVVAESDAFMKALQTHFRSLKYFRFMPEVIRKRTPFGRRKAKEYLDNLVWLRSVLINIIREKRKKIMNTDEPINLKPDLMTLLAAVNTPKDMTKKLEGIVEPPLTDEEIGNCFIDITIAGTDTSSNLICSVMYCIIKHPEVKKRLRDELDTVLGTDPARLISHEDLNKLEYTKAVIQEVSRLYPVAPIISRLPDKDDVISGYPIKSGELIFISIAGIQVNPKHWPDSKEFNPDRFLKQSDSMKNEFPMFGGGLRICPGRHLAMTSMKIIIAMIFRKYDPELATPDTKPKY</sequence>
<keyword evidence="6 9" id="KW-0472">Membrane</keyword>
<dbReference type="CDD" id="cd00302">
    <property type="entry name" value="cytochrome_P450"/>
    <property type="match status" value="1"/>
</dbReference>
<dbReference type="InterPro" id="IPR017972">
    <property type="entry name" value="Cyt_P450_CS"/>
</dbReference>
<feature type="non-terminal residue" evidence="10">
    <location>
        <position position="513"/>
    </location>
</feature>
<organism evidence="10 11">
    <name type="scientific">Paraglomus occultum</name>
    <dbReference type="NCBI Taxonomy" id="144539"/>
    <lineage>
        <taxon>Eukaryota</taxon>
        <taxon>Fungi</taxon>
        <taxon>Fungi incertae sedis</taxon>
        <taxon>Mucoromycota</taxon>
        <taxon>Glomeromycotina</taxon>
        <taxon>Glomeromycetes</taxon>
        <taxon>Paraglomerales</taxon>
        <taxon>Paraglomeraceae</taxon>
        <taxon>Paraglomus</taxon>
    </lineage>
</organism>
<dbReference type="SUPFAM" id="SSF48264">
    <property type="entry name" value="Cytochrome P450"/>
    <property type="match status" value="1"/>
</dbReference>
<keyword evidence="7 8" id="KW-0349">Heme</keyword>
<comment type="similarity">
    <text evidence="2 8">Belongs to the cytochrome P450 family.</text>
</comment>
<keyword evidence="8" id="KW-0560">Oxidoreductase</keyword>
<dbReference type="PRINTS" id="PR00385">
    <property type="entry name" value="P450"/>
</dbReference>
<dbReference type="PRINTS" id="PR00463">
    <property type="entry name" value="EP450I"/>
</dbReference>
<protein>
    <submittedName>
        <fullName evidence="10">1975_t:CDS:1</fullName>
    </submittedName>
</protein>
<evidence type="ECO:0000256" key="5">
    <source>
        <dbReference type="ARBA" id="ARBA00023004"/>
    </source>
</evidence>
<dbReference type="GO" id="GO:0004497">
    <property type="term" value="F:monooxygenase activity"/>
    <property type="evidence" value="ECO:0007669"/>
    <property type="project" value="UniProtKB-KW"/>
</dbReference>
<dbReference type="GO" id="GO:0005506">
    <property type="term" value="F:iron ion binding"/>
    <property type="evidence" value="ECO:0007669"/>
    <property type="project" value="InterPro"/>
</dbReference>
<keyword evidence="5 7" id="KW-0408">Iron</keyword>
<keyword evidence="11" id="KW-1185">Reference proteome</keyword>
<evidence type="ECO:0000256" key="3">
    <source>
        <dbReference type="ARBA" id="ARBA00022723"/>
    </source>
</evidence>
<dbReference type="InterPro" id="IPR001128">
    <property type="entry name" value="Cyt_P450"/>
</dbReference>
<evidence type="ECO:0000256" key="2">
    <source>
        <dbReference type="ARBA" id="ARBA00010617"/>
    </source>
</evidence>
<dbReference type="Gene3D" id="1.10.630.10">
    <property type="entry name" value="Cytochrome P450"/>
    <property type="match status" value="1"/>
</dbReference>
<reference evidence="10" key="1">
    <citation type="submission" date="2021-06" db="EMBL/GenBank/DDBJ databases">
        <authorList>
            <person name="Kallberg Y."/>
            <person name="Tangrot J."/>
            <person name="Rosling A."/>
        </authorList>
    </citation>
    <scope>NUCLEOTIDE SEQUENCE</scope>
    <source>
        <strain evidence="10">IA702</strain>
    </source>
</reference>
<dbReference type="GO" id="GO:0020037">
    <property type="term" value="F:heme binding"/>
    <property type="evidence" value="ECO:0007669"/>
    <property type="project" value="InterPro"/>
</dbReference>
<keyword evidence="8" id="KW-0503">Monooxygenase</keyword>
<evidence type="ECO:0000313" key="11">
    <source>
        <dbReference type="Proteomes" id="UP000789572"/>
    </source>
</evidence>
<proteinExistence type="inferred from homology"/>
<dbReference type="InterPro" id="IPR002401">
    <property type="entry name" value="Cyt_P450_E_grp-I"/>
</dbReference>
<name>A0A9N9FSE9_9GLOM</name>
<evidence type="ECO:0000256" key="4">
    <source>
        <dbReference type="ARBA" id="ARBA00022824"/>
    </source>
</evidence>
<dbReference type="PANTHER" id="PTHR24291:SF189">
    <property type="entry name" value="CYTOCHROME P450 4C3-RELATED"/>
    <property type="match status" value="1"/>
</dbReference>
<comment type="caution">
    <text evidence="10">The sequence shown here is derived from an EMBL/GenBank/DDBJ whole genome shotgun (WGS) entry which is preliminary data.</text>
</comment>
<dbReference type="Proteomes" id="UP000789572">
    <property type="component" value="Unassembled WGS sequence"/>
</dbReference>
<keyword evidence="4" id="KW-0256">Endoplasmic reticulum</keyword>
<dbReference type="OrthoDB" id="1470350at2759"/>
<comment type="cofactor">
    <cofactor evidence="7">
        <name>heme</name>
        <dbReference type="ChEBI" id="CHEBI:30413"/>
    </cofactor>
</comment>
<dbReference type="InterPro" id="IPR036396">
    <property type="entry name" value="Cyt_P450_sf"/>
</dbReference>
<accession>A0A9N9FSE9</accession>
<evidence type="ECO:0000256" key="9">
    <source>
        <dbReference type="SAM" id="Phobius"/>
    </source>
</evidence>
<evidence type="ECO:0000256" key="6">
    <source>
        <dbReference type="ARBA" id="ARBA00023136"/>
    </source>
</evidence>
<gene>
    <name evidence="10" type="ORF">POCULU_LOCUS5398</name>
</gene>
<dbReference type="PANTHER" id="PTHR24291">
    <property type="entry name" value="CYTOCHROME P450 FAMILY 4"/>
    <property type="match status" value="1"/>
</dbReference>
<dbReference type="InterPro" id="IPR050196">
    <property type="entry name" value="Cytochrome_P450_Monoox"/>
</dbReference>
<evidence type="ECO:0000313" key="10">
    <source>
        <dbReference type="EMBL" id="CAG8558665.1"/>
    </source>
</evidence>
<comment type="subcellular location">
    <subcellularLocation>
        <location evidence="1">Endoplasmic reticulum membrane</location>
    </subcellularLocation>
</comment>
<keyword evidence="9" id="KW-0812">Transmembrane</keyword>
<feature type="transmembrane region" description="Helical" evidence="9">
    <location>
        <begin position="7"/>
        <end position="31"/>
    </location>
</feature>
<dbReference type="GO" id="GO:0005789">
    <property type="term" value="C:endoplasmic reticulum membrane"/>
    <property type="evidence" value="ECO:0007669"/>
    <property type="project" value="UniProtKB-SubCell"/>
</dbReference>
<dbReference type="PROSITE" id="PS00086">
    <property type="entry name" value="CYTOCHROME_P450"/>
    <property type="match status" value="1"/>
</dbReference>
<keyword evidence="3 7" id="KW-0479">Metal-binding</keyword>
<feature type="binding site" description="axial binding residue" evidence="7">
    <location>
        <position position="479"/>
    </location>
    <ligand>
        <name>heme</name>
        <dbReference type="ChEBI" id="CHEBI:30413"/>
    </ligand>
    <ligandPart>
        <name>Fe</name>
        <dbReference type="ChEBI" id="CHEBI:18248"/>
    </ligandPart>
</feature>
<dbReference type="GO" id="GO:0016705">
    <property type="term" value="F:oxidoreductase activity, acting on paired donors, with incorporation or reduction of molecular oxygen"/>
    <property type="evidence" value="ECO:0007669"/>
    <property type="project" value="InterPro"/>
</dbReference>
<evidence type="ECO:0000256" key="8">
    <source>
        <dbReference type="RuleBase" id="RU000461"/>
    </source>
</evidence>